<evidence type="ECO:0000313" key="1">
    <source>
        <dbReference type="EMBL" id="ROT35010.1"/>
    </source>
</evidence>
<gene>
    <name evidence="1" type="ORF">SODALDRAFT_363703</name>
</gene>
<dbReference type="GeneID" id="39583060"/>
<dbReference type="Proteomes" id="UP000272025">
    <property type="component" value="Unassembled WGS sequence"/>
</dbReference>
<evidence type="ECO:0000313" key="2">
    <source>
        <dbReference type="Proteomes" id="UP000272025"/>
    </source>
</evidence>
<name>A0A3N2PKR9_SODAK</name>
<protein>
    <submittedName>
        <fullName evidence="1">Uncharacterized protein</fullName>
    </submittedName>
</protein>
<sequence length="184" mass="20639">MTNITPGYTSAEALSSLAASDLCVQINDPQQRLRNNLPKPESSVDGVAFRKRHATTRRPQLPQWSVSWNVTVHARFIIPQFHASDNSTLRVVWILTHRKTLEKNGNPENTFIKGMARGRRGTENYAGERYDSAETHAFPGPCLKTSPDFHQAHIASALLNDVVTGVHVRARQRNSSCTAKRKKR</sequence>
<accession>A0A3N2PKR9</accession>
<reference evidence="1 2" key="1">
    <citation type="journal article" date="2018" name="Mol. Ecol.">
        <title>The obligate alkalophilic soda-lake fungus Sodiomyces alkalinus has shifted to a protein diet.</title>
        <authorList>
            <person name="Grum-Grzhimaylo A.A."/>
            <person name="Falkoski D.L."/>
            <person name="van den Heuvel J."/>
            <person name="Valero-Jimenez C.A."/>
            <person name="Min B."/>
            <person name="Choi I.G."/>
            <person name="Lipzen A."/>
            <person name="Daum C.G."/>
            <person name="Aanen D.K."/>
            <person name="Tsang A."/>
            <person name="Henrissat B."/>
            <person name="Bilanenko E.N."/>
            <person name="de Vries R.P."/>
            <person name="van Kan J.A.L."/>
            <person name="Grigoriev I.V."/>
            <person name="Debets A.J.M."/>
        </authorList>
    </citation>
    <scope>NUCLEOTIDE SEQUENCE [LARGE SCALE GENOMIC DNA]</scope>
    <source>
        <strain evidence="1 2">F11</strain>
    </source>
</reference>
<dbReference type="EMBL" id="ML119062">
    <property type="protein sequence ID" value="ROT35010.1"/>
    <property type="molecule type" value="Genomic_DNA"/>
</dbReference>
<keyword evidence="2" id="KW-1185">Reference proteome</keyword>
<dbReference type="AlphaFoldDB" id="A0A3N2PKR9"/>
<dbReference type="RefSeq" id="XP_028462816.1">
    <property type="nucleotide sequence ID" value="XM_028614582.1"/>
</dbReference>
<proteinExistence type="predicted"/>
<organism evidence="1 2">
    <name type="scientific">Sodiomyces alkalinus (strain CBS 110278 / VKM F-3762 / F11)</name>
    <name type="common">Alkaliphilic filamentous fungus</name>
    <dbReference type="NCBI Taxonomy" id="1314773"/>
    <lineage>
        <taxon>Eukaryota</taxon>
        <taxon>Fungi</taxon>
        <taxon>Dikarya</taxon>
        <taxon>Ascomycota</taxon>
        <taxon>Pezizomycotina</taxon>
        <taxon>Sordariomycetes</taxon>
        <taxon>Hypocreomycetidae</taxon>
        <taxon>Glomerellales</taxon>
        <taxon>Plectosphaerellaceae</taxon>
        <taxon>Sodiomyces</taxon>
    </lineage>
</organism>